<name>A0A1X0FFW7_MYCNT</name>
<evidence type="ECO:0000313" key="3">
    <source>
        <dbReference type="Proteomes" id="UP000192760"/>
    </source>
</evidence>
<protein>
    <submittedName>
        <fullName evidence="2">Uncharacterized protein</fullName>
    </submittedName>
</protein>
<feature type="region of interest" description="Disordered" evidence="1">
    <location>
        <begin position="52"/>
        <end position="98"/>
    </location>
</feature>
<evidence type="ECO:0000313" key="2">
    <source>
        <dbReference type="EMBL" id="ORB00643.1"/>
    </source>
</evidence>
<comment type="caution">
    <text evidence="2">The sequence shown here is derived from an EMBL/GenBank/DDBJ whole genome shotgun (WGS) entry which is preliminary data.</text>
</comment>
<organism evidence="2 3">
    <name type="scientific">Mycobacterium mantenii</name>
    <dbReference type="NCBI Taxonomy" id="560555"/>
    <lineage>
        <taxon>Bacteria</taxon>
        <taxon>Bacillati</taxon>
        <taxon>Actinomycetota</taxon>
        <taxon>Actinomycetes</taxon>
        <taxon>Mycobacteriales</taxon>
        <taxon>Mycobacteriaceae</taxon>
        <taxon>Mycobacterium</taxon>
        <taxon>Mycobacterium avium complex (MAC)</taxon>
    </lineage>
</organism>
<dbReference type="EMBL" id="MVHW01000033">
    <property type="protein sequence ID" value="ORB00643.1"/>
    <property type="molecule type" value="Genomic_DNA"/>
</dbReference>
<proteinExistence type="predicted"/>
<dbReference type="STRING" id="560555.BST30_22455"/>
<dbReference type="RefSeq" id="WP_142275712.1">
    <property type="nucleotide sequence ID" value="NZ_AP022590.1"/>
</dbReference>
<dbReference type="AlphaFoldDB" id="A0A1X0FFW7"/>
<dbReference type="Proteomes" id="UP000192760">
    <property type="component" value="Unassembled WGS sequence"/>
</dbReference>
<gene>
    <name evidence="2" type="ORF">BST30_22455</name>
</gene>
<sequence>MTSRGVGGTRRWQPAIAVVAALGIFVALIVGSASRPILAAAAPPEPAAWTAGTADIGAHAGPMPGRPSAVSQPSPAASPSLVPANKTNQKPFRHAWSTKERPLTWNRLSPHSVLAPVPSSFSPPGCAPGGAQSRAPTAVIADRDILARLCVARR</sequence>
<evidence type="ECO:0000256" key="1">
    <source>
        <dbReference type="SAM" id="MobiDB-lite"/>
    </source>
</evidence>
<accession>A0A1X0FFW7</accession>
<feature type="compositionally biased region" description="Low complexity" evidence="1">
    <location>
        <begin position="67"/>
        <end position="84"/>
    </location>
</feature>
<reference evidence="2 3" key="1">
    <citation type="submission" date="2017-02" db="EMBL/GenBank/DDBJ databases">
        <title>The new phylogeny of genus Mycobacterium.</title>
        <authorList>
            <person name="Tortoli E."/>
            <person name="Trovato A."/>
            <person name="Cirillo D.M."/>
        </authorList>
    </citation>
    <scope>NUCLEOTIDE SEQUENCE [LARGE SCALE GENOMIC DNA]</scope>
    <source>
        <strain evidence="2 3">DSM 45255</strain>
    </source>
</reference>